<dbReference type="GO" id="GO:0017148">
    <property type="term" value="P:negative regulation of translation"/>
    <property type="evidence" value="ECO:0007669"/>
    <property type="project" value="TreeGrafter"/>
</dbReference>
<keyword evidence="2 4" id="KW-0689">Ribosomal protein</keyword>
<dbReference type="RefSeq" id="XP_002428441.1">
    <property type="nucleotide sequence ID" value="XM_002428396.1"/>
</dbReference>
<protein>
    <submittedName>
        <fullName evidence="4">Mitochondrial 50S ribosomal protein L13, putative</fullName>
    </submittedName>
</protein>
<dbReference type="InterPro" id="IPR005823">
    <property type="entry name" value="Ribosomal_uL13_bac-type"/>
</dbReference>
<gene>
    <name evidence="5" type="primary">8237231</name>
    <name evidence="4" type="ORF">Phum_PHUM380890</name>
</gene>
<dbReference type="CDD" id="cd00392">
    <property type="entry name" value="Ribosomal_L13"/>
    <property type="match status" value="1"/>
</dbReference>
<dbReference type="Proteomes" id="UP000009046">
    <property type="component" value="Unassembled WGS sequence"/>
</dbReference>
<dbReference type="GeneID" id="8237231"/>
<dbReference type="PIRSF" id="PIRSF002181">
    <property type="entry name" value="Ribosomal_L13"/>
    <property type="match status" value="1"/>
</dbReference>
<dbReference type="GO" id="GO:0005762">
    <property type="term" value="C:mitochondrial large ribosomal subunit"/>
    <property type="evidence" value="ECO:0007669"/>
    <property type="project" value="TreeGrafter"/>
</dbReference>
<name>E0VQP7_PEDHC</name>
<dbReference type="GO" id="GO:0003735">
    <property type="term" value="F:structural constituent of ribosome"/>
    <property type="evidence" value="ECO:0007669"/>
    <property type="project" value="InterPro"/>
</dbReference>
<reference evidence="4" key="2">
    <citation type="submission" date="2007-04" db="EMBL/GenBank/DDBJ databases">
        <title>The genome of the human body louse.</title>
        <authorList>
            <consortium name="The Human Body Louse Genome Consortium"/>
            <person name="Kirkness E."/>
            <person name="Walenz B."/>
            <person name="Hass B."/>
            <person name="Bruggner R."/>
            <person name="Strausberg R."/>
        </authorList>
    </citation>
    <scope>NUCLEOTIDE SEQUENCE</scope>
    <source>
        <strain evidence="4">USDA</strain>
    </source>
</reference>
<dbReference type="OrthoDB" id="274622at2759"/>
<evidence type="ECO:0000313" key="4">
    <source>
        <dbReference type="EMBL" id="EEB15703.1"/>
    </source>
</evidence>
<evidence type="ECO:0000256" key="1">
    <source>
        <dbReference type="ARBA" id="ARBA00006227"/>
    </source>
</evidence>
<proteinExistence type="inferred from homology"/>
<reference evidence="4" key="1">
    <citation type="submission" date="2007-04" db="EMBL/GenBank/DDBJ databases">
        <title>Annotation of Pediculus humanus corporis strain USDA.</title>
        <authorList>
            <person name="Kirkness E."/>
            <person name="Hannick L."/>
            <person name="Hass B."/>
            <person name="Bruggner R."/>
            <person name="Lawson D."/>
            <person name="Bidwell S."/>
            <person name="Joardar V."/>
            <person name="Caler E."/>
            <person name="Walenz B."/>
            <person name="Inman J."/>
            <person name="Schobel S."/>
            <person name="Galinsky K."/>
            <person name="Amedeo P."/>
            <person name="Strausberg R."/>
        </authorList>
    </citation>
    <scope>NUCLEOTIDE SEQUENCE</scope>
    <source>
        <strain evidence="4">USDA</strain>
    </source>
</reference>
<dbReference type="OMA" id="HKPIYTP"/>
<dbReference type="HOGENOM" id="CLU_082184_1_3_1"/>
<reference evidence="5" key="3">
    <citation type="submission" date="2021-02" db="UniProtKB">
        <authorList>
            <consortium name="EnsemblMetazoa"/>
        </authorList>
    </citation>
    <scope>IDENTIFICATION</scope>
    <source>
        <strain evidence="5">USDA</strain>
    </source>
</reference>
<dbReference type="KEGG" id="phu:Phum_PHUM380890"/>
<keyword evidence="6" id="KW-1185">Reference proteome</keyword>
<dbReference type="PANTHER" id="PTHR11545">
    <property type="entry name" value="RIBOSOMAL PROTEIN L13"/>
    <property type="match status" value="1"/>
</dbReference>
<dbReference type="AlphaFoldDB" id="E0VQP7"/>
<dbReference type="Gene3D" id="3.90.1180.10">
    <property type="entry name" value="Ribosomal protein L13"/>
    <property type="match status" value="1"/>
</dbReference>
<evidence type="ECO:0000256" key="3">
    <source>
        <dbReference type="ARBA" id="ARBA00023274"/>
    </source>
</evidence>
<dbReference type="eggNOG" id="KOG3203">
    <property type="taxonomic scope" value="Eukaryota"/>
</dbReference>
<dbReference type="InterPro" id="IPR036899">
    <property type="entry name" value="Ribosomal_uL13_sf"/>
</dbReference>
<dbReference type="GO" id="GO:0003729">
    <property type="term" value="F:mRNA binding"/>
    <property type="evidence" value="ECO:0007669"/>
    <property type="project" value="TreeGrafter"/>
</dbReference>
<dbReference type="VEuPathDB" id="VectorBase:PHUM380890"/>
<dbReference type="CTD" id="8237231"/>
<sequence length="177" mass="21132">MSAYGRVQQWATFCRVWHIYDAKWQNPFDSAKLIIKYLTGKYKPIYHPQSKLILKIVINCKHIALPGDEWKRRVYFHHTGYPGGASWTLAYDLHKKDPTMIMKKAVYSSLDKNLQRRHTMERLHLYDEEKVPKEILENVSSQIEQLRIVPRKLKSYSEKEIEEFPKLANYSTDYVRK</sequence>
<organism>
    <name type="scientific">Pediculus humanus subsp. corporis</name>
    <name type="common">Body louse</name>
    <dbReference type="NCBI Taxonomy" id="121224"/>
    <lineage>
        <taxon>Eukaryota</taxon>
        <taxon>Metazoa</taxon>
        <taxon>Ecdysozoa</taxon>
        <taxon>Arthropoda</taxon>
        <taxon>Hexapoda</taxon>
        <taxon>Insecta</taxon>
        <taxon>Pterygota</taxon>
        <taxon>Neoptera</taxon>
        <taxon>Paraneoptera</taxon>
        <taxon>Psocodea</taxon>
        <taxon>Troctomorpha</taxon>
        <taxon>Phthiraptera</taxon>
        <taxon>Anoplura</taxon>
        <taxon>Pediculidae</taxon>
        <taxon>Pediculus</taxon>
    </lineage>
</organism>
<dbReference type="FunFam" id="3.90.1180.10:FF:000005">
    <property type="entry name" value="39S ribosomal protein L13, mitochondrial"/>
    <property type="match status" value="1"/>
</dbReference>
<evidence type="ECO:0000256" key="2">
    <source>
        <dbReference type="ARBA" id="ARBA00022980"/>
    </source>
</evidence>
<dbReference type="PANTHER" id="PTHR11545:SF2">
    <property type="entry name" value="LARGE RIBOSOMAL SUBUNIT PROTEIN UL13M"/>
    <property type="match status" value="1"/>
</dbReference>
<comment type="similarity">
    <text evidence="1">Belongs to the universal ribosomal protein uL13 family.</text>
</comment>
<dbReference type="EMBL" id="AAZO01004447">
    <property type="status" value="NOT_ANNOTATED_CDS"/>
    <property type="molecule type" value="Genomic_DNA"/>
</dbReference>
<dbReference type="FunCoup" id="E0VQP7">
    <property type="interactions" value="1170"/>
</dbReference>
<dbReference type="Pfam" id="PF00572">
    <property type="entry name" value="Ribosomal_L13"/>
    <property type="match status" value="1"/>
</dbReference>
<evidence type="ECO:0000313" key="6">
    <source>
        <dbReference type="Proteomes" id="UP000009046"/>
    </source>
</evidence>
<evidence type="ECO:0000313" key="5">
    <source>
        <dbReference type="EnsemblMetazoa" id="PHUM380890-PA"/>
    </source>
</evidence>
<dbReference type="EMBL" id="DS235430">
    <property type="protein sequence ID" value="EEB15703.1"/>
    <property type="molecule type" value="Genomic_DNA"/>
</dbReference>
<dbReference type="InParanoid" id="E0VQP7"/>
<dbReference type="GO" id="GO:0006412">
    <property type="term" value="P:translation"/>
    <property type="evidence" value="ECO:0007669"/>
    <property type="project" value="InterPro"/>
</dbReference>
<dbReference type="HAMAP" id="MF_01366">
    <property type="entry name" value="Ribosomal_uL13"/>
    <property type="match status" value="1"/>
</dbReference>
<keyword evidence="3" id="KW-0687">Ribonucleoprotein</keyword>
<dbReference type="STRING" id="121224.E0VQP7"/>
<dbReference type="EnsemblMetazoa" id="PHUM380890-RA">
    <property type="protein sequence ID" value="PHUM380890-PA"/>
    <property type="gene ID" value="PHUM380890"/>
</dbReference>
<dbReference type="SUPFAM" id="SSF52161">
    <property type="entry name" value="Ribosomal protein L13"/>
    <property type="match status" value="1"/>
</dbReference>
<accession>E0VQP7</accession>
<dbReference type="InterPro" id="IPR005822">
    <property type="entry name" value="Ribosomal_uL13"/>
</dbReference>